<dbReference type="PANTHER" id="PTHR43434:SF23">
    <property type="entry name" value="PHOSPHOGLYCOLATE PHOSPHATASE"/>
    <property type="match status" value="1"/>
</dbReference>
<dbReference type="SFLD" id="SFLDS00003">
    <property type="entry name" value="Haloacid_Dehalogenase"/>
    <property type="match status" value="1"/>
</dbReference>
<dbReference type="InterPro" id="IPR023214">
    <property type="entry name" value="HAD_sf"/>
</dbReference>
<keyword evidence="6" id="KW-1185">Reference proteome</keyword>
<evidence type="ECO:0000256" key="1">
    <source>
        <dbReference type="ARBA" id="ARBA00022723"/>
    </source>
</evidence>
<accession>A0ABQ5ZXK3</accession>
<evidence type="ECO:0000313" key="5">
    <source>
        <dbReference type="EMBL" id="GLR64911.1"/>
    </source>
</evidence>
<dbReference type="InterPro" id="IPR050155">
    <property type="entry name" value="HAD-like_hydrolase_sf"/>
</dbReference>
<sequence length="227" mass="24872">MDSDTQQPLAVRAVLFDLDGTLVDSAPDLAAALNRLLVEEGKAELPYAVIRDQVSNGGNALVELGFGVKLGEPNQPELRQRLLDLYQENVAEHSSIFTGLDELLHELDQHPIPWGIVTNKPRIYTDLLLRELRIKAAAVVCPEDLGVSKPDPAPLLLAARQLATPPEQCLYVGDHIRDIEAGRNAGMQTLVAGFGYIGIKEEPKSWGADFIANTVPELNAWIRQRIA</sequence>
<dbReference type="InterPro" id="IPR023198">
    <property type="entry name" value="PGP-like_dom2"/>
</dbReference>
<dbReference type="SFLD" id="SFLDG01129">
    <property type="entry name" value="C1.5:_HAD__Beta-PGM__Phosphata"/>
    <property type="match status" value="1"/>
</dbReference>
<dbReference type="SUPFAM" id="SSF56784">
    <property type="entry name" value="HAD-like"/>
    <property type="match status" value="1"/>
</dbReference>
<dbReference type="Pfam" id="PF13419">
    <property type="entry name" value="HAD_2"/>
    <property type="match status" value="1"/>
</dbReference>
<dbReference type="RefSeq" id="WP_036239915.1">
    <property type="nucleotide sequence ID" value="NZ_BSOR01000040.1"/>
</dbReference>
<evidence type="ECO:0000256" key="3">
    <source>
        <dbReference type="ARBA" id="ARBA00022842"/>
    </source>
</evidence>
<dbReference type="PANTHER" id="PTHR43434">
    <property type="entry name" value="PHOSPHOGLYCOLATE PHOSPHATASE"/>
    <property type="match status" value="1"/>
</dbReference>
<dbReference type="Proteomes" id="UP001156682">
    <property type="component" value="Unassembled WGS sequence"/>
</dbReference>
<dbReference type="EMBL" id="BSOR01000040">
    <property type="protein sequence ID" value="GLR64911.1"/>
    <property type="molecule type" value="Genomic_DNA"/>
</dbReference>
<dbReference type="NCBIfam" id="TIGR01549">
    <property type="entry name" value="HAD-SF-IA-v1"/>
    <property type="match status" value="1"/>
</dbReference>
<dbReference type="Gene3D" id="1.10.150.240">
    <property type="entry name" value="Putative phosphatase, domain 2"/>
    <property type="match status" value="1"/>
</dbReference>
<name>A0ABQ5ZXK3_9GAMM</name>
<evidence type="ECO:0000256" key="4">
    <source>
        <dbReference type="ARBA" id="ARBA00023277"/>
    </source>
</evidence>
<dbReference type="InterPro" id="IPR006439">
    <property type="entry name" value="HAD-SF_hydro_IA"/>
</dbReference>
<evidence type="ECO:0000256" key="2">
    <source>
        <dbReference type="ARBA" id="ARBA00022801"/>
    </source>
</evidence>
<dbReference type="Gene3D" id="3.40.50.1000">
    <property type="entry name" value="HAD superfamily/HAD-like"/>
    <property type="match status" value="1"/>
</dbReference>
<gene>
    <name evidence="5" type="primary">gph-1</name>
    <name evidence="5" type="ORF">GCM10007878_23490</name>
</gene>
<keyword evidence="4" id="KW-0119">Carbohydrate metabolism</keyword>
<protein>
    <submittedName>
        <fullName evidence="5">Phosphoglycolate phosphatase</fullName>
    </submittedName>
</protein>
<keyword evidence="1" id="KW-0479">Metal-binding</keyword>
<keyword evidence="2" id="KW-0378">Hydrolase</keyword>
<proteinExistence type="predicted"/>
<keyword evidence="3" id="KW-0460">Magnesium</keyword>
<comment type="caution">
    <text evidence="5">The sequence shown here is derived from an EMBL/GenBank/DDBJ whole genome shotgun (WGS) entry which is preliminary data.</text>
</comment>
<dbReference type="InterPro" id="IPR041492">
    <property type="entry name" value="HAD_2"/>
</dbReference>
<dbReference type="SFLD" id="SFLDG01135">
    <property type="entry name" value="C1.5.6:_HAD__Beta-PGM__Phospha"/>
    <property type="match status" value="1"/>
</dbReference>
<evidence type="ECO:0000313" key="6">
    <source>
        <dbReference type="Proteomes" id="UP001156682"/>
    </source>
</evidence>
<organism evidence="5 6">
    <name type="scientific">Marinospirillum insulare</name>
    <dbReference type="NCBI Taxonomy" id="217169"/>
    <lineage>
        <taxon>Bacteria</taxon>
        <taxon>Pseudomonadati</taxon>
        <taxon>Pseudomonadota</taxon>
        <taxon>Gammaproteobacteria</taxon>
        <taxon>Oceanospirillales</taxon>
        <taxon>Oceanospirillaceae</taxon>
        <taxon>Marinospirillum</taxon>
    </lineage>
</organism>
<dbReference type="NCBIfam" id="TIGR01509">
    <property type="entry name" value="HAD-SF-IA-v3"/>
    <property type="match status" value="1"/>
</dbReference>
<dbReference type="InterPro" id="IPR036412">
    <property type="entry name" value="HAD-like_sf"/>
</dbReference>
<reference evidence="6" key="1">
    <citation type="journal article" date="2019" name="Int. J. Syst. Evol. Microbiol.">
        <title>The Global Catalogue of Microorganisms (GCM) 10K type strain sequencing project: providing services to taxonomists for standard genome sequencing and annotation.</title>
        <authorList>
            <consortium name="The Broad Institute Genomics Platform"/>
            <consortium name="The Broad Institute Genome Sequencing Center for Infectious Disease"/>
            <person name="Wu L."/>
            <person name="Ma J."/>
        </authorList>
    </citation>
    <scope>NUCLEOTIDE SEQUENCE [LARGE SCALE GENOMIC DNA]</scope>
    <source>
        <strain evidence="6">NBRC 100033</strain>
    </source>
</reference>
<dbReference type="PRINTS" id="PR00413">
    <property type="entry name" value="HADHALOGNASE"/>
</dbReference>